<dbReference type="PANTHER" id="PTHR30616:SF2">
    <property type="entry name" value="PURINE NUCLEOSIDE PHOSPHORYLASE LACC1"/>
    <property type="match status" value="1"/>
</dbReference>
<evidence type="ECO:0000313" key="11">
    <source>
        <dbReference type="EMBL" id="MBJ3775157.1"/>
    </source>
</evidence>
<evidence type="ECO:0000256" key="4">
    <source>
        <dbReference type="ARBA" id="ARBA00022723"/>
    </source>
</evidence>
<evidence type="ECO:0000256" key="5">
    <source>
        <dbReference type="ARBA" id="ARBA00022801"/>
    </source>
</evidence>
<dbReference type="RefSeq" id="WP_198881246.1">
    <property type="nucleotide sequence ID" value="NZ_JAEKJA010000003.1"/>
</dbReference>
<gene>
    <name evidence="11" type="primary">pgeF</name>
    <name evidence="11" type="ORF">JCR33_05625</name>
</gene>
<comment type="catalytic activity">
    <reaction evidence="8">
        <text>adenosine + phosphate = alpha-D-ribose 1-phosphate + adenine</text>
        <dbReference type="Rhea" id="RHEA:27642"/>
        <dbReference type="ChEBI" id="CHEBI:16335"/>
        <dbReference type="ChEBI" id="CHEBI:16708"/>
        <dbReference type="ChEBI" id="CHEBI:43474"/>
        <dbReference type="ChEBI" id="CHEBI:57720"/>
        <dbReference type="EC" id="2.4.2.1"/>
    </reaction>
    <physiologicalReaction direction="left-to-right" evidence="8">
        <dbReference type="Rhea" id="RHEA:27643"/>
    </physiologicalReaction>
</comment>
<accession>A0A934IJY7</accession>
<dbReference type="Pfam" id="PF02578">
    <property type="entry name" value="Cu-oxidase_4"/>
    <property type="match status" value="1"/>
</dbReference>
<keyword evidence="12" id="KW-1185">Reference proteome</keyword>
<evidence type="ECO:0000313" key="12">
    <source>
        <dbReference type="Proteomes" id="UP000609531"/>
    </source>
</evidence>
<comment type="caution">
    <text evidence="11">The sequence shown here is derived from an EMBL/GenBank/DDBJ whole genome shotgun (WGS) entry which is preliminary data.</text>
</comment>
<comment type="catalytic activity">
    <reaction evidence="9">
        <text>S-methyl-5'-thioadenosine + phosphate = 5-(methylsulfanyl)-alpha-D-ribose 1-phosphate + adenine</text>
        <dbReference type="Rhea" id="RHEA:11852"/>
        <dbReference type="ChEBI" id="CHEBI:16708"/>
        <dbReference type="ChEBI" id="CHEBI:17509"/>
        <dbReference type="ChEBI" id="CHEBI:43474"/>
        <dbReference type="ChEBI" id="CHEBI:58533"/>
        <dbReference type="EC" id="2.4.2.28"/>
    </reaction>
    <physiologicalReaction direction="left-to-right" evidence="9">
        <dbReference type="Rhea" id="RHEA:11853"/>
    </physiologicalReaction>
</comment>
<dbReference type="GO" id="GO:0016787">
    <property type="term" value="F:hydrolase activity"/>
    <property type="evidence" value="ECO:0007669"/>
    <property type="project" value="UniProtKB-KW"/>
</dbReference>
<keyword evidence="3" id="KW-0808">Transferase</keyword>
<dbReference type="AlphaFoldDB" id="A0A934IJY7"/>
<dbReference type="SUPFAM" id="SSF64438">
    <property type="entry name" value="CNF1/YfiH-like putative cysteine hydrolases"/>
    <property type="match status" value="1"/>
</dbReference>
<dbReference type="InterPro" id="IPR003730">
    <property type="entry name" value="Cu_polyphenol_OxRdtase"/>
</dbReference>
<organism evidence="11 12">
    <name type="scientific">Acuticoccus mangrovi</name>
    <dbReference type="NCBI Taxonomy" id="2796142"/>
    <lineage>
        <taxon>Bacteria</taxon>
        <taxon>Pseudomonadati</taxon>
        <taxon>Pseudomonadota</taxon>
        <taxon>Alphaproteobacteria</taxon>
        <taxon>Hyphomicrobiales</taxon>
        <taxon>Amorphaceae</taxon>
        <taxon>Acuticoccus</taxon>
    </lineage>
</organism>
<name>A0A934IJY7_9HYPH</name>
<evidence type="ECO:0000256" key="2">
    <source>
        <dbReference type="ARBA" id="ARBA00007353"/>
    </source>
</evidence>
<evidence type="ECO:0000256" key="10">
    <source>
        <dbReference type="RuleBase" id="RU361274"/>
    </source>
</evidence>
<dbReference type="GO" id="GO:0005507">
    <property type="term" value="F:copper ion binding"/>
    <property type="evidence" value="ECO:0007669"/>
    <property type="project" value="TreeGrafter"/>
</dbReference>
<evidence type="ECO:0000256" key="8">
    <source>
        <dbReference type="ARBA" id="ARBA00048968"/>
    </source>
</evidence>
<dbReference type="Proteomes" id="UP000609531">
    <property type="component" value="Unassembled WGS sequence"/>
</dbReference>
<comment type="catalytic activity">
    <reaction evidence="7">
        <text>adenosine + H2O + H(+) = inosine + NH4(+)</text>
        <dbReference type="Rhea" id="RHEA:24408"/>
        <dbReference type="ChEBI" id="CHEBI:15377"/>
        <dbReference type="ChEBI" id="CHEBI:15378"/>
        <dbReference type="ChEBI" id="CHEBI:16335"/>
        <dbReference type="ChEBI" id="CHEBI:17596"/>
        <dbReference type="ChEBI" id="CHEBI:28938"/>
        <dbReference type="EC" id="3.5.4.4"/>
    </reaction>
    <physiologicalReaction direction="left-to-right" evidence="7">
        <dbReference type="Rhea" id="RHEA:24409"/>
    </physiologicalReaction>
</comment>
<evidence type="ECO:0000256" key="6">
    <source>
        <dbReference type="ARBA" id="ARBA00022833"/>
    </source>
</evidence>
<comment type="catalytic activity">
    <reaction evidence="1">
        <text>inosine + phosphate = alpha-D-ribose 1-phosphate + hypoxanthine</text>
        <dbReference type="Rhea" id="RHEA:27646"/>
        <dbReference type="ChEBI" id="CHEBI:17368"/>
        <dbReference type="ChEBI" id="CHEBI:17596"/>
        <dbReference type="ChEBI" id="CHEBI:43474"/>
        <dbReference type="ChEBI" id="CHEBI:57720"/>
        <dbReference type="EC" id="2.4.2.1"/>
    </reaction>
    <physiologicalReaction direction="left-to-right" evidence="1">
        <dbReference type="Rhea" id="RHEA:27647"/>
    </physiologicalReaction>
</comment>
<dbReference type="GO" id="GO:0017061">
    <property type="term" value="F:S-methyl-5-thioadenosine phosphorylase activity"/>
    <property type="evidence" value="ECO:0007669"/>
    <property type="project" value="UniProtKB-EC"/>
</dbReference>
<evidence type="ECO:0000256" key="7">
    <source>
        <dbReference type="ARBA" id="ARBA00047989"/>
    </source>
</evidence>
<keyword evidence="4" id="KW-0479">Metal-binding</keyword>
<comment type="similarity">
    <text evidence="2 10">Belongs to the purine nucleoside phosphorylase YfiH/LACC1 family.</text>
</comment>
<sequence length="258" mass="26857">MLTHSDTIEADALAGGPIRHAFFTRRGGVSDGIYGSLNVGAGSDDDAANIAENRRRVANHFGLPAERLVTMHQTHSADVLTLAEPPDGRPRVDGVVTARPGVALGVLTADCAPVLFADPVAGVVGAAHAGWRGASGGVLEATVDAMVAAGAATERMVAVVGPTIAQPSYEVGPEFVERLTAISPGADDLFHPSPCDGHSLFDLPAYVVRRLAAAGVGTVADLALDTYADEARFFSFRRTTHRGEPDYGRLISVILLEP</sequence>
<evidence type="ECO:0000256" key="9">
    <source>
        <dbReference type="ARBA" id="ARBA00049893"/>
    </source>
</evidence>
<keyword evidence="6" id="KW-0862">Zinc</keyword>
<reference evidence="11" key="1">
    <citation type="submission" date="2020-12" db="EMBL/GenBank/DDBJ databases">
        <title>Bacterial taxonomy.</title>
        <authorList>
            <person name="Pan X."/>
        </authorList>
    </citation>
    <scope>NUCLEOTIDE SEQUENCE</scope>
    <source>
        <strain evidence="11">B2012</strain>
    </source>
</reference>
<protein>
    <recommendedName>
        <fullName evidence="10">Purine nucleoside phosphorylase</fullName>
    </recommendedName>
</protein>
<dbReference type="NCBIfam" id="TIGR00726">
    <property type="entry name" value="peptidoglycan editing factor PgeF"/>
    <property type="match status" value="1"/>
</dbReference>
<keyword evidence="5" id="KW-0378">Hydrolase</keyword>
<dbReference type="InterPro" id="IPR011324">
    <property type="entry name" value="Cytotoxic_necrot_fac-like_cat"/>
</dbReference>
<dbReference type="Gene3D" id="3.60.140.10">
    <property type="entry name" value="CNF1/YfiH-like putative cysteine hydrolases"/>
    <property type="match status" value="1"/>
</dbReference>
<dbReference type="CDD" id="cd16833">
    <property type="entry name" value="YfiH"/>
    <property type="match status" value="1"/>
</dbReference>
<proteinExistence type="inferred from homology"/>
<dbReference type="InterPro" id="IPR038371">
    <property type="entry name" value="Cu_polyphenol_OxRdtase_sf"/>
</dbReference>
<dbReference type="PANTHER" id="PTHR30616">
    <property type="entry name" value="UNCHARACTERIZED PROTEIN YFIH"/>
    <property type="match status" value="1"/>
</dbReference>
<evidence type="ECO:0000256" key="1">
    <source>
        <dbReference type="ARBA" id="ARBA00000553"/>
    </source>
</evidence>
<evidence type="ECO:0000256" key="3">
    <source>
        <dbReference type="ARBA" id="ARBA00022679"/>
    </source>
</evidence>
<dbReference type="EMBL" id="JAEKJA010000003">
    <property type="protein sequence ID" value="MBJ3775157.1"/>
    <property type="molecule type" value="Genomic_DNA"/>
</dbReference>